<dbReference type="InterPro" id="IPR042522">
    <property type="entry name" value="Atg7_N_1"/>
</dbReference>
<comment type="function">
    <text evidence="6">E1-like activating enzyme involved in the 2 ubiquitin-like systems required for cytoplasm to vacuole transport (Cvt) and autophagy. Activates ATG12 for its conjugation with ATG5 and ATG8 for its conjugation with phosphatidylethanolamine. Both systems are needed for the ATG8 association to Cvt vesicles and autophagosomes membranes. Autophagy is essential for maintenance of amino acid levels and protein synthesis under nitrogen starvation. Required for selective autophagic degradation of the nucleus (nucleophagy) as well as for mitophagy which contributes to regulate mitochondrial quantity and quality by eliminating the mitochondria to a basal level to fulfill cellular energy requirements and preventing excess ROS production.</text>
</comment>
<keyword evidence="9" id="KW-0378">Hydrolase</keyword>
<evidence type="ECO:0000259" key="7">
    <source>
        <dbReference type="Pfam" id="PF00899"/>
    </source>
</evidence>
<evidence type="ECO:0000313" key="9">
    <source>
        <dbReference type="EMBL" id="KAK9765621.1"/>
    </source>
</evidence>
<dbReference type="InterPro" id="IPR035985">
    <property type="entry name" value="Ubiquitin-activating_enz"/>
</dbReference>
<dbReference type="InterPro" id="IPR000594">
    <property type="entry name" value="ThiF_NAD_FAD-bd"/>
</dbReference>
<comment type="subcellular location">
    <subcellularLocation>
        <location evidence="6">Cytoplasm</location>
    </subcellularLocation>
    <subcellularLocation>
        <location evidence="6">Preautophagosomal structure</location>
    </subcellularLocation>
</comment>
<dbReference type="InterPro" id="IPR006285">
    <property type="entry name" value="Atg7"/>
</dbReference>
<reference evidence="9 10" key="1">
    <citation type="submission" date="2023-04" db="EMBL/GenBank/DDBJ databases">
        <title>Genome of Basidiobolus ranarum AG-B5.</title>
        <authorList>
            <person name="Stajich J.E."/>
            <person name="Carter-House D."/>
            <person name="Gryganskyi A."/>
        </authorList>
    </citation>
    <scope>NUCLEOTIDE SEQUENCE [LARGE SCALE GENOMIC DNA]</scope>
    <source>
        <strain evidence="9 10">AG-B5</strain>
    </source>
</reference>
<dbReference type="Gene3D" id="3.40.140.70">
    <property type="entry name" value="Ubiquitin-like modifier-activating enzyme ATG7 N-terminal domain"/>
    <property type="match status" value="1"/>
</dbReference>
<evidence type="ECO:0000256" key="2">
    <source>
        <dbReference type="ARBA" id="ARBA00017647"/>
    </source>
</evidence>
<sequence length="681" mass="76039">MSEKQTILQFEPFCSAVEAPFWHTLTQLKIEQFKLDDEIKPIVGYYLMLGGISTIGKEGAIPSRLCLGSFSYDEESSSLPPYSLRAPGFIKNTNTIEEFKKLDKNQLFTECSKQVWLDIESGAALNTPHLLARFLLLTFANLKSYKYYYWFGFPALTTEPPYSLKDIEDIASVFDVTMIHEIQSKYQEYRENHPQEQHGFFALSQEGAEVKILTLQDSINYDASKLFFGFADPSSLPSNPGWPLRNYLALIQHTFKLKEVKVVCYREIIGKRDILHSKVLHISMHAQLHVGEGGLPKAVGWERNAHGKLGPRVADLAPLMDPQKLANTAVDLNLKLMRWRLLPSLNLEKISSQKCLLLGSGTLGCYVARSLLGWGVRHITFVDNSRVSFSNPARQPLFNFEDSLDGGKEKASCAADNLKKVFPGVISEGHTISIPMPGHPVIDVEKTKSDVDKIANLINSHDVIFLLMDSRESRWLPTMLSAHYKKLVINAALGFDTYVVMRHGVSVNDETVEMEAERKEPQLGCYFCNDVVAPTDSLSNRTLDQQCTVTRPGLSAIASATAVELMVSVLQHEKGPLAPADSSRSISESTTTPLGLIPHQIRGFLSHFSNMLVVGRAYDKCTACSNIVLNAYADQGFDFLKQAFDSSKYLEEITGLAQLHAESELADWDIEVEDDDEEASI</sequence>
<evidence type="ECO:0000256" key="3">
    <source>
        <dbReference type="ARBA" id="ARBA00022448"/>
    </source>
</evidence>
<dbReference type="CDD" id="cd01486">
    <property type="entry name" value="Apg7"/>
    <property type="match status" value="1"/>
</dbReference>
<keyword evidence="5 6" id="KW-0072">Autophagy</keyword>
<dbReference type="NCBIfam" id="TIGR01381">
    <property type="entry name" value="E1_like_apg7"/>
    <property type="match status" value="1"/>
</dbReference>
<dbReference type="GO" id="GO:0004132">
    <property type="term" value="F:dCMP deaminase activity"/>
    <property type="evidence" value="ECO:0007669"/>
    <property type="project" value="UniProtKB-EC"/>
</dbReference>
<dbReference type="PANTHER" id="PTHR10953">
    <property type="entry name" value="UBIQUITIN-ACTIVATING ENZYME E1"/>
    <property type="match status" value="1"/>
</dbReference>
<dbReference type="Pfam" id="PF00899">
    <property type="entry name" value="ThiF"/>
    <property type="match status" value="1"/>
</dbReference>
<feature type="domain" description="THIF-type NAD/FAD binding fold" evidence="7">
    <location>
        <begin position="337"/>
        <end position="575"/>
    </location>
</feature>
<evidence type="ECO:0000256" key="1">
    <source>
        <dbReference type="ARBA" id="ARBA00010931"/>
    </source>
</evidence>
<organism evidence="9 10">
    <name type="scientific">Basidiobolus ranarum</name>
    <dbReference type="NCBI Taxonomy" id="34480"/>
    <lineage>
        <taxon>Eukaryota</taxon>
        <taxon>Fungi</taxon>
        <taxon>Fungi incertae sedis</taxon>
        <taxon>Zoopagomycota</taxon>
        <taxon>Entomophthoromycotina</taxon>
        <taxon>Basidiobolomycetes</taxon>
        <taxon>Basidiobolales</taxon>
        <taxon>Basidiobolaceae</taxon>
        <taxon>Basidiobolus</taxon>
    </lineage>
</organism>
<gene>
    <name evidence="9" type="primary">ATG7</name>
    <name evidence="9" type="ORF">K7432_005885</name>
</gene>
<dbReference type="Gene3D" id="3.40.140.100">
    <property type="entry name" value="Ubiquitin-like modifier-activating enzyme ATG7 C-terminal domain"/>
    <property type="match status" value="1"/>
</dbReference>
<keyword evidence="10" id="KW-1185">Reference proteome</keyword>
<dbReference type="Pfam" id="PF16420">
    <property type="entry name" value="ATG7_N"/>
    <property type="match status" value="1"/>
</dbReference>
<evidence type="ECO:0000256" key="6">
    <source>
        <dbReference type="RuleBase" id="RU366022"/>
    </source>
</evidence>
<dbReference type="InterPro" id="IPR032197">
    <property type="entry name" value="Atg7_N"/>
</dbReference>
<dbReference type="Gene3D" id="3.40.50.720">
    <property type="entry name" value="NAD(P)-binding Rossmann-like Domain"/>
    <property type="match status" value="1"/>
</dbReference>
<comment type="subunit">
    <text evidence="6">Homodimer.</text>
</comment>
<name>A0ABR2WVV6_9FUNG</name>
<keyword evidence="6" id="KW-0833">Ubl conjugation pathway</keyword>
<evidence type="ECO:0000259" key="8">
    <source>
        <dbReference type="Pfam" id="PF16420"/>
    </source>
</evidence>
<keyword evidence="3 6" id="KW-0813">Transport</keyword>
<evidence type="ECO:0000256" key="4">
    <source>
        <dbReference type="ARBA" id="ARBA00022927"/>
    </source>
</evidence>
<dbReference type="SUPFAM" id="SSF69572">
    <property type="entry name" value="Activating enzymes of the ubiquitin-like proteins"/>
    <property type="match status" value="1"/>
</dbReference>
<dbReference type="Proteomes" id="UP001479436">
    <property type="component" value="Unassembled WGS sequence"/>
</dbReference>
<protein>
    <recommendedName>
        <fullName evidence="2 6">Ubiquitin-like modifier-activating enzyme ATG7</fullName>
    </recommendedName>
    <alternativeName>
        <fullName evidence="6">Autophagy-related protein 7</fullName>
    </alternativeName>
</protein>
<accession>A0ABR2WVV6</accession>
<keyword evidence="6" id="KW-0963">Cytoplasm</keyword>
<dbReference type="EMBL" id="JASJQH010000244">
    <property type="protein sequence ID" value="KAK9765621.1"/>
    <property type="molecule type" value="Genomic_DNA"/>
</dbReference>
<dbReference type="InterPro" id="IPR042523">
    <property type="entry name" value="Atg7_N_2"/>
</dbReference>
<evidence type="ECO:0000313" key="10">
    <source>
        <dbReference type="Proteomes" id="UP001479436"/>
    </source>
</evidence>
<comment type="similarity">
    <text evidence="1 6">Belongs to the ATG7 family.</text>
</comment>
<proteinExistence type="inferred from homology"/>
<feature type="domain" description="Ubiquitin-like modifier-activating enzyme Atg7 N-terminal" evidence="8">
    <location>
        <begin position="8"/>
        <end position="320"/>
    </location>
</feature>
<dbReference type="InterPro" id="IPR045886">
    <property type="entry name" value="ThiF/MoeB/HesA"/>
</dbReference>
<dbReference type="PANTHER" id="PTHR10953:SF3">
    <property type="entry name" value="UBIQUITIN-LIKE MODIFIER-ACTIVATING ENZYME ATG7"/>
    <property type="match status" value="1"/>
</dbReference>
<keyword evidence="4 6" id="KW-0653">Protein transport</keyword>
<evidence type="ECO:0000256" key="5">
    <source>
        <dbReference type="ARBA" id="ARBA00023006"/>
    </source>
</evidence>
<comment type="caution">
    <text evidence="9">The sequence shown here is derived from an EMBL/GenBank/DDBJ whole genome shotgun (WGS) entry which is preliminary data.</text>
</comment>